<accession>A0AAV4ALF9</accession>
<dbReference type="AlphaFoldDB" id="A0AAV4ALF9"/>
<name>A0AAV4ALF9_9GAST</name>
<evidence type="ECO:0000313" key="1">
    <source>
        <dbReference type="EMBL" id="GFO08584.1"/>
    </source>
</evidence>
<protein>
    <submittedName>
        <fullName evidence="1">Uncharacterized protein</fullName>
    </submittedName>
</protein>
<reference evidence="1 2" key="1">
    <citation type="journal article" date="2021" name="Elife">
        <title>Chloroplast acquisition without the gene transfer in kleptoplastic sea slugs, Plakobranchus ocellatus.</title>
        <authorList>
            <person name="Maeda T."/>
            <person name="Takahashi S."/>
            <person name="Yoshida T."/>
            <person name="Shimamura S."/>
            <person name="Takaki Y."/>
            <person name="Nagai Y."/>
            <person name="Toyoda A."/>
            <person name="Suzuki Y."/>
            <person name="Arimoto A."/>
            <person name="Ishii H."/>
            <person name="Satoh N."/>
            <person name="Nishiyama T."/>
            <person name="Hasebe M."/>
            <person name="Maruyama T."/>
            <person name="Minagawa J."/>
            <person name="Obokata J."/>
            <person name="Shigenobu S."/>
        </authorList>
    </citation>
    <scope>NUCLEOTIDE SEQUENCE [LARGE SCALE GENOMIC DNA]</scope>
</reference>
<gene>
    <name evidence="1" type="ORF">PoB_003508900</name>
</gene>
<evidence type="ECO:0000313" key="2">
    <source>
        <dbReference type="Proteomes" id="UP000735302"/>
    </source>
</evidence>
<comment type="caution">
    <text evidence="1">The sequence shown here is derived from an EMBL/GenBank/DDBJ whole genome shotgun (WGS) entry which is preliminary data.</text>
</comment>
<keyword evidence="2" id="KW-1185">Reference proteome</keyword>
<dbReference type="Proteomes" id="UP000735302">
    <property type="component" value="Unassembled WGS sequence"/>
</dbReference>
<proteinExistence type="predicted"/>
<organism evidence="1 2">
    <name type="scientific">Plakobranchus ocellatus</name>
    <dbReference type="NCBI Taxonomy" id="259542"/>
    <lineage>
        <taxon>Eukaryota</taxon>
        <taxon>Metazoa</taxon>
        <taxon>Spiralia</taxon>
        <taxon>Lophotrochozoa</taxon>
        <taxon>Mollusca</taxon>
        <taxon>Gastropoda</taxon>
        <taxon>Heterobranchia</taxon>
        <taxon>Euthyneura</taxon>
        <taxon>Panpulmonata</taxon>
        <taxon>Sacoglossa</taxon>
        <taxon>Placobranchoidea</taxon>
        <taxon>Plakobranchidae</taxon>
        <taxon>Plakobranchus</taxon>
    </lineage>
</organism>
<dbReference type="EMBL" id="BLXT01003971">
    <property type="protein sequence ID" value="GFO08584.1"/>
    <property type="molecule type" value="Genomic_DNA"/>
</dbReference>
<sequence>MNSNIPLVTIGNEKKMLENMKSVRGKTQDNEKTTLILPSGGVTFRIDSVYQLARAGDKRFVCTLPFCLAGNRNLSVRMKVWFSRAQELRLSLLATMGVNSCHSLNESKSRPTLRFSGQAYHKSRDMFCDLWMCTMRLQDLPSSPKLTESGDDSSEVSIHEEVFPLMADSIRPDLLRNETQPPLVPDKDSDVQTGACKDVTCNSIHLEDLRSSGFINDNTLTFKWDVRIE</sequence>